<feature type="domain" description="Reverse transcriptase" evidence="10">
    <location>
        <begin position="270"/>
        <end position="448"/>
    </location>
</feature>
<dbReference type="Pfam" id="PF00077">
    <property type="entry name" value="RVP"/>
    <property type="match status" value="1"/>
</dbReference>
<evidence type="ECO:0000256" key="5">
    <source>
        <dbReference type="ARBA" id="ARBA00022759"/>
    </source>
</evidence>
<evidence type="ECO:0000259" key="11">
    <source>
        <dbReference type="PROSITE" id="PS50994"/>
    </source>
</evidence>
<keyword evidence="4" id="KW-0540">Nuclease</keyword>
<dbReference type="Pfam" id="PF17917">
    <property type="entry name" value="RT_RNaseH"/>
    <property type="match status" value="1"/>
</dbReference>
<dbReference type="EMBL" id="GBIH01000761">
    <property type="protein sequence ID" value="JAC93949.1"/>
    <property type="molecule type" value="mRNA"/>
</dbReference>
<dbReference type="Gene3D" id="1.10.340.70">
    <property type="match status" value="1"/>
</dbReference>
<accession>A0A090XCC9</accession>
<keyword evidence="2" id="KW-0808">Transferase</keyword>
<keyword evidence="3" id="KW-0548">Nucleotidyltransferase</keyword>
<dbReference type="InterPro" id="IPR012337">
    <property type="entry name" value="RNaseH-like_sf"/>
</dbReference>
<evidence type="ECO:0000259" key="10">
    <source>
        <dbReference type="PROSITE" id="PS50878"/>
    </source>
</evidence>
<feature type="domain" description="Integrase catalytic" evidence="11">
    <location>
        <begin position="813"/>
        <end position="963"/>
    </location>
</feature>
<evidence type="ECO:0000256" key="2">
    <source>
        <dbReference type="ARBA" id="ARBA00022679"/>
    </source>
</evidence>
<evidence type="ECO:0000256" key="7">
    <source>
        <dbReference type="ARBA" id="ARBA00022918"/>
    </source>
</evidence>
<feature type="domain" description="Peptidase A2" evidence="9">
    <location>
        <begin position="112"/>
        <end position="190"/>
    </location>
</feature>
<evidence type="ECO:0000313" key="12">
    <source>
        <dbReference type="EMBL" id="JAC93949.1"/>
    </source>
</evidence>
<dbReference type="GO" id="GO:0003676">
    <property type="term" value="F:nucleic acid binding"/>
    <property type="evidence" value="ECO:0007669"/>
    <property type="project" value="InterPro"/>
</dbReference>
<dbReference type="Gene3D" id="2.40.70.10">
    <property type="entry name" value="Acid Proteases"/>
    <property type="match status" value="1"/>
</dbReference>
<dbReference type="Gene3D" id="3.10.10.10">
    <property type="entry name" value="HIV Type 1 Reverse Transcriptase, subunit A, domain 1"/>
    <property type="match status" value="1"/>
</dbReference>
<dbReference type="Pfam" id="PF00665">
    <property type="entry name" value="rve"/>
    <property type="match status" value="1"/>
</dbReference>
<dbReference type="Gene3D" id="3.30.420.10">
    <property type="entry name" value="Ribonuclease H-like superfamily/Ribonuclease H"/>
    <property type="match status" value="1"/>
</dbReference>
<dbReference type="GO" id="GO:0004519">
    <property type="term" value="F:endonuclease activity"/>
    <property type="evidence" value="ECO:0007669"/>
    <property type="project" value="UniProtKB-KW"/>
</dbReference>
<dbReference type="InterPro" id="IPR041373">
    <property type="entry name" value="RT_RNaseH"/>
</dbReference>
<feature type="region of interest" description="Disordered" evidence="8">
    <location>
        <begin position="1"/>
        <end position="75"/>
    </location>
</feature>
<dbReference type="InterPro" id="IPR041588">
    <property type="entry name" value="Integrase_H2C2"/>
</dbReference>
<feature type="non-terminal residue" evidence="12">
    <location>
        <position position="1"/>
    </location>
</feature>
<evidence type="ECO:0000256" key="3">
    <source>
        <dbReference type="ARBA" id="ARBA00022695"/>
    </source>
</evidence>
<dbReference type="FunFam" id="3.30.70.270:FF:000063">
    <property type="entry name" value="Zinc knuckle domaincontaining protein"/>
    <property type="match status" value="1"/>
</dbReference>
<dbReference type="GO" id="GO:0015074">
    <property type="term" value="P:DNA integration"/>
    <property type="evidence" value="ECO:0007669"/>
    <property type="project" value="InterPro"/>
</dbReference>
<dbReference type="GO" id="GO:0004190">
    <property type="term" value="F:aspartic-type endopeptidase activity"/>
    <property type="evidence" value="ECO:0007669"/>
    <property type="project" value="InterPro"/>
</dbReference>
<dbReference type="CDD" id="cd09274">
    <property type="entry name" value="RNase_HI_RT_Ty3"/>
    <property type="match status" value="1"/>
</dbReference>
<evidence type="ECO:0000259" key="9">
    <source>
        <dbReference type="PROSITE" id="PS50175"/>
    </source>
</evidence>
<dbReference type="SUPFAM" id="SSF56672">
    <property type="entry name" value="DNA/RNA polymerases"/>
    <property type="match status" value="1"/>
</dbReference>
<dbReference type="Gene3D" id="3.30.70.270">
    <property type="match status" value="2"/>
</dbReference>
<evidence type="ECO:0000256" key="4">
    <source>
        <dbReference type="ARBA" id="ARBA00022722"/>
    </source>
</evidence>
<dbReference type="PANTHER" id="PTHR37984">
    <property type="entry name" value="PROTEIN CBG26694"/>
    <property type="match status" value="1"/>
</dbReference>
<dbReference type="FunFam" id="1.10.340.70:FF:000003">
    <property type="entry name" value="Protein CBG25708"/>
    <property type="match status" value="1"/>
</dbReference>
<feature type="compositionally biased region" description="Low complexity" evidence="8">
    <location>
        <begin position="22"/>
        <end position="53"/>
    </location>
</feature>
<dbReference type="FunFam" id="3.30.420.10:FF:000063">
    <property type="entry name" value="Retrovirus-related Pol polyprotein from transposon 297-like Protein"/>
    <property type="match status" value="1"/>
</dbReference>
<dbReference type="InterPro" id="IPR036397">
    <property type="entry name" value="RNaseH_sf"/>
</dbReference>
<dbReference type="InterPro" id="IPR043128">
    <property type="entry name" value="Rev_trsase/Diguanyl_cyclase"/>
</dbReference>
<dbReference type="InterPro" id="IPR021109">
    <property type="entry name" value="Peptidase_aspartic_dom_sf"/>
</dbReference>
<dbReference type="Pfam" id="PF00078">
    <property type="entry name" value="RVT_1"/>
    <property type="match status" value="1"/>
</dbReference>
<feature type="compositionally biased region" description="Pro residues" evidence="8">
    <location>
        <begin position="1096"/>
        <end position="1110"/>
    </location>
</feature>
<evidence type="ECO:0000256" key="6">
    <source>
        <dbReference type="ARBA" id="ARBA00022801"/>
    </source>
</evidence>
<dbReference type="PANTHER" id="PTHR37984:SF13">
    <property type="entry name" value="RIBONUCLEASE H"/>
    <property type="match status" value="1"/>
</dbReference>
<dbReference type="InterPro" id="IPR043502">
    <property type="entry name" value="DNA/RNA_pol_sf"/>
</dbReference>
<proteinExistence type="evidence at transcript level"/>
<dbReference type="SUPFAM" id="SSF50630">
    <property type="entry name" value="Acid proteases"/>
    <property type="match status" value="1"/>
</dbReference>
<dbReference type="EC" id="2.7.7.49" evidence="1"/>
<name>A0A090XCC9_IXORI</name>
<dbReference type="PROSITE" id="PS50994">
    <property type="entry name" value="INTEGRASE"/>
    <property type="match status" value="1"/>
</dbReference>
<dbReference type="Gene3D" id="3.10.20.370">
    <property type="match status" value="1"/>
</dbReference>
<evidence type="ECO:0000256" key="8">
    <source>
        <dbReference type="SAM" id="MobiDB-lite"/>
    </source>
</evidence>
<feature type="region of interest" description="Disordered" evidence="8">
    <location>
        <begin position="1043"/>
        <end position="1149"/>
    </location>
</feature>
<dbReference type="InterPro" id="IPR001584">
    <property type="entry name" value="Integrase_cat-core"/>
</dbReference>
<dbReference type="PROSITE" id="PS50175">
    <property type="entry name" value="ASP_PROT_RETROV"/>
    <property type="match status" value="1"/>
</dbReference>
<dbReference type="AlphaFoldDB" id="A0A090XCC9"/>
<feature type="compositionally biased region" description="Low complexity" evidence="8">
    <location>
        <begin position="1111"/>
        <end position="1134"/>
    </location>
</feature>
<dbReference type="SUPFAM" id="SSF53098">
    <property type="entry name" value="Ribonuclease H-like"/>
    <property type="match status" value="1"/>
</dbReference>
<dbReference type="Pfam" id="PF17921">
    <property type="entry name" value="Integrase_H2C2"/>
    <property type="match status" value="1"/>
</dbReference>
<dbReference type="GO" id="GO:0003964">
    <property type="term" value="F:RNA-directed DNA polymerase activity"/>
    <property type="evidence" value="ECO:0007669"/>
    <property type="project" value="UniProtKB-KW"/>
</dbReference>
<evidence type="ECO:0000256" key="1">
    <source>
        <dbReference type="ARBA" id="ARBA00012493"/>
    </source>
</evidence>
<dbReference type="FunFam" id="3.10.20.370:FF:000001">
    <property type="entry name" value="Retrovirus-related Pol polyprotein from transposon 17.6-like protein"/>
    <property type="match status" value="1"/>
</dbReference>
<dbReference type="InterPro" id="IPR000477">
    <property type="entry name" value="RT_dom"/>
</dbReference>
<dbReference type="GO" id="GO:0006508">
    <property type="term" value="P:proteolysis"/>
    <property type="evidence" value="ECO:0007669"/>
    <property type="project" value="InterPro"/>
</dbReference>
<keyword evidence="7" id="KW-0695">RNA-directed DNA polymerase</keyword>
<dbReference type="GO" id="GO:0042575">
    <property type="term" value="C:DNA polymerase complex"/>
    <property type="evidence" value="ECO:0007669"/>
    <property type="project" value="UniProtKB-ARBA"/>
</dbReference>
<keyword evidence="6" id="KW-0378">Hydrolase</keyword>
<keyword evidence="5" id="KW-0255">Endonuclease</keyword>
<sequence>HSASSSKHSASRAGELGTSHVSAEGGSTSGGQQQEQRQQQPGSSPGSSQARSQGGHRKRTRQGRAAPGPGPSSARLHVVAEDPQIFDVWQTNKPPSSVPPYLVSVEVCGHPITMELDTGASVSVMAGKLFKRTFPGVSIEASDVMLRSYTGQLSQVQGRAQVSVRLGDREAILPLYLTKGSSPTLLGRNWIHSLGVRLPEYQEAALHVVKDVPSLLTDFQSLFQPGVGTFAGTTVGIHVPEGARPRFFKPRPLPFALKDGVTQELQRLQREGILVPVKTSEWAAPIVPVLKRDGRIRICGDFKVTINPVATVEKYPLPRIEDLWSALSGGQKFSKLDLRDAYQQLVLQDAARKYVTISTTMGLFQYTRLPFGVASAPAIFQREMDNLFRGMRHVAVYLDDILVTGIDDGDHLQNLRKVLTRLQDAGLKLRLDKCVFLTPSVEYLGHIISQAGLAPAPRKIEAVLKAPKPKSKKELQSYLGLINFYRRFLPNLSTHLEPLHRLLRDGQQWAWKKEQDLAFQHSKELVIKAPVLVHYDPAKPVVLTVDASPYGVGAVLSHRGQDGQERPVAFASRRLHAAEQRYSQLDREGLALMFGVGRFHQYLWGRQFEAVTDHKPLLGLLGPDKAVPVQASPRVVRWALTLAAYRYKLVYRPGKDLGPADALSRLPLPEVPAAVPEPADVFLLERAYPGVLTRTAVAQATSRDPVLSQVVKAVSRGEELRHQAYSHKTTELSLEQGCLLWGSRVVIPQSLRAKVLELLHAGHPGVEKTKMVARSHVWWPGLDQDIVHQVQGCQVCQENQRASRHVEITPWPFPQRPWSRLHVDYAGPFKGHYFLVVVDAFSKWVEALPVTTPSASATIAALRQVFAAQGLPDIIVSDNGPAFASAEYLEWLQKNGIRRMLVPPYHPASNGAAERVVQTIKNKLKKSQPGDFRTQVARVLFQYRTTPHDVTGRAPCELLLGRMVKTPLDVLHPDLRSTALLKQLKQKLAADRGCRPGPLPEPGASVYARNFRPGPPWSAGHVVSPASASSLLVRMPDGTTWHRHADHVRPRLGTGLVPSAATSGEQPAGGPTTAPVSASGPPPTTEATRVTSPVAPVGPVPLTNPVPAAPPGGARPAQAAPGVATPGPSTPATRRSTRQRRPPDRYSPG</sequence>
<dbReference type="PROSITE" id="PS50878">
    <property type="entry name" value="RT_POL"/>
    <property type="match status" value="1"/>
</dbReference>
<dbReference type="InterPro" id="IPR001995">
    <property type="entry name" value="Peptidase_A2_cat"/>
</dbReference>
<dbReference type="InterPro" id="IPR018061">
    <property type="entry name" value="Retropepsins"/>
</dbReference>
<dbReference type="InterPro" id="IPR050951">
    <property type="entry name" value="Retrovirus_Pol_polyprotein"/>
</dbReference>
<protein>
    <recommendedName>
        <fullName evidence="1">RNA-directed DNA polymerase</fullName>
        <ecNumber evidence="1">2.7.7.49</ecNumber>
    </recommendedName>
</protein>
<reference evidence="12" key="1">
    <citation type="journal article" date="2015" name="PLoS Negl. Trop. Dis.">
        <title>Deep Sequencing Analysis of the Ixodes ricinus Haemocytome.</title>
        <authorList>
            <person name="Kotsyfakis M."/>
            <person name="Kopacek P."/>
            <person name="Franta Z."/>
            <person name="Pedra J.H."/>
            <person name="Ribeiro J.M."/>
        </authorList>
    </citation>
    <scope>NUCLEOTIDE SEQUENCE</scope>
</reference>
<organism evidence="12">
    <name type="scientific">Ixodes ricinus</name>
    <name type="common">Common tick</name>
    <name type="synonym">Acarus ricinus</name>
    <dbReference type="NCBI Taxonomy" id="34613"/>
    <lineage>
        <taxon>Eukaryota</taxon>
        <taxon>Metazoa</taxon>
        <taxon>Ecdysozoa</taxon>
        <taxon>Arthropoda</taxon>
        <taxon>Chelicerata</taxon>
        <taxon>Arachnida</taxon>
        <taxon>Acari</taxon>
        <taxon>Parasitiformes</taxon>
        <taxon>Ixodida</taxon>
        <taxon>Ixodoidea</taxon>
        <taxon>Ixodidae</taxon>
        <taxon>Ixodinae</taxon>
        <taxon>Ixodes</taxon>
    </lineage>
</organism>
<dbReference type="CDD" id="cd01647">
    <property type="entry name" value="RT_LTR"/>
    <property type="match status" value="1"/>
</dbReference>